<dbReference type="EMBL" id="JH767149">
    <property type="protein sequence ID" value="EQC35913.1"/>
    <property type="molecule type" value="Genomic_DNA"/>
</dbReference>
<dbReference type="PROSITE" id="PS00108">
    <property type="entry name" value="PROTEIN_KINASE_ST"/>
    <property type="match status" value="1"/>
</dbReference>
<evidence type="ECO:0000256" key="3">
    <source>
        <dbReference type="ARBA" id="ARBA00022741"/>
    </source>
</evidence>
<sequence length="432" mass="49156">MEPRVLGARPCVKLGCHLLETYRLINLAYYKKQRSKEKLVKGAKDAKQPPEAPTLGDYYVPAEHEVLHARYRVTGKKMGKGSFGQVLEAVDIQTNKPVAIKIIKNRKAFERQVQSEIDILEYLHRSRHGHDNHIVQMLDKFVHKGHHCLVFELLSYNLFQLLQSTKYAGIGLKLLRKFMRQVLESLRYLAESSIIHCDLKPENIVLVNQSKSQVKLIDFGSSCRVGKEIFQYLQSRFYRAPEVILGLKYTAAIDMWSLGCILVEMHSGSPLFDGANVMDQLHKIVHVLGMVPAPIIDQLHVLQRNKYFERTSTGYALKPTSEAEPPPAVRRTLYDIATCNGRRFGEKGHSLDEYAAFTDLVTKMLEYDPRKRITPSEALQHPFFHEDASNTPRPKDKKRSTKGQCSASALIPSDDVECAHRAKQRKLLAPDA</sequence>
<keyword evidence="1" id="KW-0723">Serine/threonine-protein kinase</keyword>
<dbReference type="GO" id="GO:0004674">
    <property type="term" value="F:protein serine/threonine kinase activity"/>
    <property type="evidence" value="ECO:0007669"/>
    <property type="project" value="UniProtKB-KW"/>
</dbReference>
<protein>
    <submittedName>
        <fullName evidence="8">CMGC/DYRK/DYRK1 protein kinase</fullName>
    </submittedName>
</protein>
<evidence type="ECO:0000259" key="7">
    <source>
        <dbReference type="PROSITE" id="PS50011"/>
    </source>
</evidence>
<dbReference type="SMART" id="SM00220">
    <property type="entry name" value="S_TKc"/>
    <property type="match status" value="1"/>
</dbReference>
<dbReference type="Gene3D" id="1.10.510.10">
    <property type="entry name" value="Transferase(Phosphotransferase) domain 1"/>
    <property type="match status" value="1"/>
</dbReference>
<organism evidence="8 9">
    <name type="scientific">Saprolegnia diclina (strain VS20)</name>
    <dbReference type="NCBI Taxonomy" id="1156394"/>
    <lineage>
        <taxon>Eukaryota</taxon>
        <taxon>Sar</taxon>
        <taxon>Stramenopiles</taxon>
        <taxon>Oomycota</taxon>
        <taxon>Saprolegniomycetes</taxon>
        <taxon>Saprolegniales</taxon>
        <taxon>Saprolegniaceae</taxon>
        <taxon>Saprolegnia</taxon>
    </lineage>
</organism>
<dbReference type="Proteomes" id="UP000030762">
    <property type="component" value="Unassembled WGS sequence"/>
</dbReference>
<dbReference type="GO" id="GO:0005524">
    <property type="term" value="F:ATP binding"/>
    <property type="evidence" value="ECO:0007669"/>
    <property type="project" value="UniProtKB-KW"/>
</dbReference>
<dbReference type="InterPro" id="IPR008271">
    <property type="entry name" value="Ser/Thr_kinase_AS"/>
</dbReference>
<feature type="domain" description="Protein kinase" evidence="7">
    <location>
        <begin position="72"/>
        <end position="384"/>
    </location>
</feature>
<evidence type="ECO:0000256" key="2">
    <source>
        <dbReference type="ARBA" id="ARBA00022679"/>
    </source>
</evidence>
<dbReference type="OMA" id="HPFLMSM"/>
<keyword evidence="4 8" id="KW-0418">Kinase</keyword>
<dbReference type="OrthoDB" id="9332038at2759"/>
<dbReference type="InParanoid" id="T0RTR0"/>
<feature type="region of interest" description="Disordered" evidence="6">
    <location>
        <begin position="376"/>
        <end position="407"/>
    </location>
</feature>
<dbReference type="Gene3D" id="3.30.200.20">
    <property type="entry name" value="Phosphorylase Kinase, domain 1"/>
    <property type="match status" value="1"/>
</dbReference>
<evidence type="ECO:0000256" key="6">
    <source>
        <dbReference type="SAM" id="MobiDB-lite"/>
    </source>
</evidence>
<evidence type="ECO:0000256" key="4">
    <source>
        <dbReference type="ARBA" id="ARBA00022777"/>
    </source>
</evidence>
<keyword evidence="3" id="KW-0547">Nucleotide-binding</keyword>
<dbReference type="InterPro" id="IPR000719">
    <property type="entry name" value="Prot_kinase_dom"/>
</dbReference>
<accession>T0RTR0</accession>
<dbReference type="SUPFAM" id="SSF56112">
    <property type="entry name" value="Protein kinase-like (PK-like)"/>
    <property type="match status" value="1"/>
</dbReference>
<dbReference type="FunCoup" id="T0RTR0">
    <property type="interactions" value="43"/>
</dbReference>
<dbReference type="InterPro" id="IPR011009">
    <property type="entry name" value="Kinase-like_dom_sf"/>
</dbReference>
<dbReference type="InterPro" id="IPR050494">
    <property type="entry name" value="Ser_Thr_dual-spec_kinase"/>
</dbReference>
<dbReference type="AlphaFoldDB" id="T0RTR0"/>
<reference evidence="8 9" key="1">
    <citation type="submission" date="2012-04" db="EMBL/GenBank/DDBJ databases">
        <title>The Genome Sequence of Saprolegnia declina VS20.</title>
        <authorList>
            <consortium name="The Broad Institute Genome Sequencing Platform"/>
            <person name="Russ C."/>
            <person name="Nusbaum C."/>
            <person name="Tyler B."/>
            <person name="van West P."/>
            <person name="Dieguez-Uribeondo J."/>
            <person name="de Bruijn I."/>
            <person name="Tripathy S."/>
            <person name="Jiang R."/>
            <person name="Young S.K."/>
            <person name="Zeng Q."/>
            <person name="Gargeya S."/>
            <person name="Fitzgerald M."/>
            <person name="Haas B."/>
            <person name="Abouelleil A."/>
            <person name="Alvarado L."/>
            <person name="Arachchi H.M."/>
            <person name="Berlin A."/>
            <person name="Chapman S.B."/>
            <person name="Goldberg J."/>
            <person name="Griggs A."/>
            <person name="Gujja S."/>
            <person name="Hansen M."/>
            <person name="Howarth C."/>
            <person name="Imamovic A."/>
            <person name="Larimer J."/>
            <person name="McCowen C."/>
            <person name="Montmayeur A."/>
            <person name="Murphy C."/>
            <person name="Neiman D."/>
            <person name="Pearson M."/>
            <person name="Priest M."/>
            <person name="Roberts A."/>
            <person name="Saif S."/>
            <person name="Shea T."/>
            <person name="Sisk P."/>
            <person name="Sykes S."/>
            <person name="Wortman J."/>
            <person name="Nusbaum C."/>
            <person name="Birren B."/>
        </authorList>
    </citation>
    <scope>NUCLEOTIDE SEQUENCE [LARGE SCALE GENOMIC DNA]</scope>
    <source>
        <strain evidence="8 9">VS20</strain>
    </source>
</reference>
<dbReference type="VEuPathDB" id="FungiDB:SDRG_06659"/>
<dbReference type="STRING" id="1156394.T0RTR0"/>
<keyword evidence="2" id="KW-0808">Transferase</keyword>
<name>T0RTR0_SAPDV</name>
<dbReference type="Pfam" id="PF00069">
    <property type="entry name" value="Pkinase"/>
    <property type="match status" value="1"/>
</dbReference>
<gene>
    <name evidence="8" type="ORF">SDRG_06659</name>
</gene>
<dbReference type="PANTHER" id="PTHR24058">
    <property type="entry name" value="DUAL SPECIFICITY PROTEIN KINASE"/>
    <property type="match status" value="1"/>
</dbReference>
<dbReference type="RefSeq" id="XP_008610675.1">
    <property type="nucleotide sequence ID" value="XM_008612453.1"/>
</dbReference>
<dbReference type="GeneID" id="19947386"/>
<dbReference type="eggNOG" id="KOG0667">
    <property type="taxonomic scope" value="Eukaryota"/>
</dbReference>
<dbReference type="PANTHER" id="PTHR24058:SF28">
    <property type="entry name" value="SERINE_THREONINE-PROTEIN KINASE MINIBRAIN"/>
    <property type="match status" value="1"/>
</dbReference>
<keyword evidence="9" id="KW-1185">Reference proteome</keyword>
<proteinExistence type="predicted"/>
<keyword evidence="5" id="KW-0067">ATP-binding</keyword>
<evidence type="ECO:0000256" key="1">
    <source>
        <dbReference type="ARBA" id="ARBA00022527"/>
    </source>
</evidence>
<evidence type="ECO:0000313" key="8">
    <source>
        <dbReference type="EMBL" id="EQC35913.1"/>
    </source>
</evidence>
<dbReference type="PROSITE" id="PS50011">
    <property type="entry name" value="PROTEIN_KINASE_DOM"/>
    <property type="match status" value="1"/>
</dbReference>
<evidence type="ECO:0000313" key="9">
    <source>
        <dbReference type="Proteomes" id="UP000030762"/>
    </source>
</evidence>
<evidence type="ECO:0000256" key="5">
    <source>
        <dbReference type="ARBA" id="ARBA00022840"/>
    </source>
</evidence>